<dbReference type="InterPro" id="IPR000792">
    <property type="entry name" value="Tscrpt_reg_LuxR_C"/>
</dbReference>
<dbReference type="SMART" id="SM00421">
    <property type="entry name" value="HTH_LUXR"/>
    <property type="match status" value="1"/>
</dbReference>
<organism evidence="3 4">
    <name type="scientific">Oceanicella actignis</name>
    <dbReference type="NCBI Taxonomy" id="1189325"/>
    <lineage>
        <taxon>Bacteria</taxon>
        <taxon>Pseudomonadati</taxon>
        <taxon>Pseudomonadota</taxon>
        <taxon>Alphaproteobacteria</taxon>
        <taxon>Rhodobacterales</taxon>
        <taxon>Paracoccaceae</taxon>
        <taxon>Oceanicella</taxon>
    </lineage>
</organism>
<dbReference type="Pfam" id="PF00196">
    <property type="entry name" value="GerE"/>
    <property type="match status" value="1"/>
</dbReference>
<gene>
    <name evidence="3" type="ORF">SAMN05216200_10560</name>
</gene>
<keyword evidence="4" id="KW-1185">Reference proteome</keyword>
<feature type="domain" description="HTH luxR-type" evidence="2">
    <location>
        <begin position="103"/>
        <end position="160"/>
    </location>
</feature>
<dbReference type="InterPro" id="IPR036388">
    <property type="entry name" value="WH-like_DNA-bd_sf"/>
</dbReference>
<keyword evidence="1" id="KW-1133">Transmembrane helix</keyword>
<dbReference type="GO" id="GO:0003677">
    <property type="term" value="F:DNA binding"/>
    <property type="evidence" value="ECO:0007669"/>
    <property type="project" value="InterPro"/>
</dbReference>
<evidence type="ECO:0000313" key="3">
    <source>
        <dbReference type="EMBL" id="SHN67060.1"/>
    </source>
</evidence>
<dbReference type="OrthoDB" id="8277135at2"/>
<feature type="transmembrane region" description="Helical" evidence="1">
    <location>
        <begin position="49"/>
        <end position="70"/>
    </location>
</feature>
<name>A0A1M7T8K6_9RHOB</name>
<feature type="transmembrane region" description="Helical" evidence="1">
    <location>
        <begin position="15"/>
        <end position="37"/>
    </location>
</feature>
<dbReference type="SUPFAM" id="SSF46894">
    <property type="entry name" value="C-terminal effector domain of the bipartite response regulators"/>
    <property type="match status" value="1"/>
</dbReference>
<dbReference type="Proteomes" id="UP000184066">
    <property type="component" value="Unassembled WGS sequence"/>
</dbReference>
<protein>
    <submittedName>
        <fullName evidence="3">Regulatory protein, luxR family</fullName>
    </submittedName>
</protein>
<evidence type="ECO:0000259" key="2">
    <source>
        <dbReference type="SMART" id="SM00421"/>
    </source>
</evidence>
<proteinExistence type="predicted"/>
<dbReference type="AlphaFoldDB" id="A0A1M7T8K6"/>
<sequence length="179" mass="19388">MIGAWRRADRRERRAATLAAIIAAQALCAMFFIGDVIVDYGETGHLDEVHLAVEAFAALALSGGVAFQMVELRRLLARMDSMETGLRAARGEMAQLVEGFFDRWGLTAAEREVAMLLLKGFDNESVAEIRGTAKGTVRAQTAAIYAKAGVDGRAQLISLFLEELLADPQPQSRPAPGVR</sequence>
<dbReference type="InterPro" id="IPR016032">
    <property type="entry name" value="Sig_transdc_resp-reg_C-effctor"/>
</dbReference>
<evidence type="ECO:0000256" key="1">
    <source>
        <dbReference type="SAM" id="Phobius"/>
    </source>
</evidence>
<keyword evidence="1" id="KW-0472">Membrane</keyword>
<keyword evidence="1" id="KW-0812">Transmembrane</keyword>
<dbReference type="RefSeq" id="WP_072747275.1">
    <property type="nucleotide sequence ID" value="NZ_FOHL01000005.1"/>
</dbReference>
<dbReference type="GO" id="GO:0006355">
    <property type="term" value="P:regulation of DNA-templated transcription"/>
    <property type="evidence" value="ECO:0007669"/>
    <property type="project" value="InterPro"/>
</dbReference>
<reference evidence="3 4" key="1">
    <citation type="submission" date="2016-12" db="EMBL/GenBank/DDBJ databases">
        <authorList>
            <person name="Song W.-J."/>
            <person name="Kurnit D.M."/>
        </authorList>
    </citation>
    <scope>NUCLEOTIDE SEQUENCE [LARGE SCALE GENOMIC DNA]</scope>
    <source>
        <strain evidence="3 4">CGMCC 1.10808</strain>
    </source>
</reference>
<evidence type="ECO:0000313" key="4">
    <source>
        <dbReference type="Proteomes" id="UP000184066"/>
    </source>
</evidence>
<accession>A0A1M7T8K6</accession>
<dbReference type="STRING" id="1189325.SAMN04488119_10561"/>
<dbReference type="EMBL" id="FRDL01000005">
    <property type="protein sequence ID" value="SHN67060.1"/>
    <property type="molecule type" value="Genomic_DNA"/>
</dbReference>
<dbReference type="Gene3D" id="1.10.10.10">
    <property type="entry name" value="Winged helix-like DNA-binding domain superfamily/Winged helix DNA-binding domain"/>
    <property type="match status" value="1"/>
</dbReference>